<feature type="domain" description="Flagellin C-terminal" evidence="1">
    <location>
        <begin position="263"/>
        <end position="334"/>
    </location>
</feature>
<evidence type="ECO:0000313" key="2">
    <source>
        <dbReference type="EMBL" id="RBW54402.1"/>
    </source>
</evidence>
<keyword evidence="2" id="KW-0966">Cell projection</keyword>
<dbReference type="OrthoDB" id="7312911at2"/>
<accession>A0A366WVE3</accession>
<dbReference type="AlphaFoldDB" id="A0A366WVE3"/>
<evidence type="ECO:0000313" key="3">
    <source>
        <dbReference type="Proteomes" id="UP000252706"/>
    </source>
</evidence>
<dbReference type="InterPro" id="IPR046358">
    <property type="entry name" value="Flagellin_C"/>
</dbReference>
<proteinExistence type="predicted"/>
<protein>
    <submittedName>
        <fullName evidence="2">Flagellar biosynthesis protein FlgL</fullName>
    </submittedName>
</protein>
<keyword evidence="2" id="KW-0969">Cilium</keyword>
<dbReference type="SUPFAM" id="SSF64518">
    <property type="entry name" value="Phase 1 flagellin"/>
    <property type="match status" value="1"/>
</dbReference>
<dbReference type="Pfam" id="PF00700">
    <property type="entry name" value="Flagellin_C"/>
    <property type="match status" value="1"/>
</dbReference>
<evidence type="ECO:0000259" key="1">
    <source>
        <dbReference type="Pfam" id="PF00700"/>
    </source>
</evidence>
<keyword evidence="2" id="KW-0282">Flagellum</keyword>
<dbReference type="RefSeq" id="WP_113823537.1">
    <property type="nucleotide sequence ID" value="NZ_QOCE01000031.1"/>
</dbReference>
<dbReference type="EMBL" id="QOCE01000031">
    <property type="protein sequence ID" value="RBW54402.1"/>
    <property type="molecule type" value="Genomic_DNA"/>
</dbReference>
<name>A0A366WVE3_9RHOB</name>
<reference evidence="2 3" key="1">
    <citation type="submission" date="2018-07" db="EMBL/GenBank/DDBJ databases">
        <title>Modular assembly of carbohydrate-degrading microbial communities in the ocean.</title>
        <authorList>
            <person name="Enke T.N."/>
            <person name="Datta M.S."/>
            <person name="Schwartzman J.A."/>
            <person name="Cermak N."/>
            <person name="Schmitz D.A."/>
            <person name="Barrere J."/>
            <person name="Cordero O.X."/>
        </authorList>
    </citation>
    <scope>NUCLEOTIDE SEQUENCE [LARGE SCALE GENOMIC DNA]</scope>
    <source>
        <strain evidence="2 3">C3M10</strain>
    </source>
</reference>
<gene>
    <name evidence="2" type="ORF">DS909_11160</name>
</gene>
<dbReference type="Proteomes" id="UP000252706">
    <property type="component" value="Unassembled WGS sequence"/>
</dbReference>
<sequence length="335" mass="35890">MSMNSIGDLAQSLTLRARSVLIKNEIETLTQEMSTGETSNITQRLAGDYSHLSDIDRNLSRIEGFSVTTAETGLLFTTAQNHLETLHTRTDELANALTAVGSFGQTVNREQVSKQAQGDLITMVASLNGAVGGRSLFAGVATDTIALNSGDTLLADLKAAIIGQTTAADVLQAAESWFNDPAGFKSSMYRGSDQTLAAFEIAEGEEVSLKLKADDPAFRDMLKSTALASLATDSAVGLSPQEQAELLKQLGGQLASSRDALVGVRADVGFSEARVEQVETRNSASKTSLEYARRELLEADPFETATRLKAVQFQLESLYAVTVRTSQLSLVNFLR</sequence>
<organism evidence="2 3">
    <name type="scientific">Phaeobacter gallaeciensis</name>
    <dbReference type="NCBI Taxonomy" id="60890"/>
    <lineage>
        <taxon>Bacteria</taxon>
        <taxon>Pseudomonadati</taxon>
        <taxon>Pseudomonadota</taxon>
        <taxon>Alphaproteobacteria</taxon>
        <taxon>Rhodobacterales</taxon>
        <taxon>Roseobacteraceae</taxon>
        <taxon>Phaeobacter</taxon>
    </lineage>
</organism>
<comment type="caution">
    <text evidence="2">The sequence shown here is derived from an EMBL/GenBank/DDBJ whole genome shotgun (WGS) entry which is preliminary data.</text>
</comment>